<dbReference type="Pfam" id="PF09159">
    <property type="entry name" value="Ydc2-catalyt"/>
    <property type="match status" value="1"/>
</dbReference>
<dbReference type="PANTHER" id="PTHR28072">
    <property type="entry name" value="CRUCIFORM CUTTING ENDONUCLEASE 1, MITOCHONDRIAL-RELATED"/>
    <property type="match status" value="1"/>
</dbReference>
<gene>
    <name evidence="3" type="ORF">EKO27_g6142</name>
</gene>
<evidence type="ECO:0000259" key="2">
    <source>
        <dbReference type="Pfam" id="PF09159"/>
    </source>
</evidence>
<dbReference type="STRING" id="363999.A0A439D3J1"/>
<dbReference type="GO" id="GO:0005739">
    <property type="term" value="C:mitochondrion"/>
    <property type="evidence" value="ECO:0007669"/>
    <property type="project" value="TreeGrafter"/>
</dbReference>
<organism evidence="3 4">
    <name type="scientific">Xylaria grammica</name>
    <dbReference type="NCBI Taxonomy" id="363999"/>
    <lineage>
        <taxon>Eukaryota</taxon>
        <taxon>Fungi</taxon>
        <taxon>Dikarya</taxon>
        <taxon>Ascomycota</taxon>
        <taxon>Pezizomycotina</taxon>
        <taxon>Sordariomycetes</taxon>
        <taxon>Xylariomycetidae</taxon>
        <taxon>Xylariales</taxon>
        <taxon>Xylariaceae</taxon>
        <taxon>Xylaria</taxon>
    </lineage>
</organism>
<evidence type="ECO:0000313" key="4">
    <source>
        <dbReference type="Proteomes" id="UP000286045"/>
    </source>
</evidence>
<dbReference type="CDD" id="cd16963">
    <property type="entry name" value="CCE1"/>
    <property type="match status" value="1"/>
</dbReference>
<keyword evidence="4" id="KW-1185">Reference proteome</keyword>
<dbReference type="InterPro" id="IPR015242">
    <property type="entry name" value="Ydc2_cat"/>
</dbReference>
<accession>A0A439D3J1</accession>
<reference evidence="3 4" key="1">
    <citation type="submission" date="2018-12" db="EMBL/GenBank/DDBJ databases">
        <title>Draft genome sequence of Xylaria grammica IHI A82.</title>
        <authorList>
            <person name="Buettner E."/>
            <person name="Kellner H."/>
        </authorList>
    </citation>
    <scope>NUCLEOTIDE SEQUENCE [LARGE SCALE GENOMIC DNA]</scope>
    <source>
        <strain evidence="3 4">IHI A82</strain>
    </source>
</reference>
<protein>
    <recommendedName>
        <fullName evidence="2">Mitochondrial resolvase Ydc2 catalytic domain-containing protein</fullName>
    </recommendedName>
</protein>
<dbReference type="InterPro" id="IPR039197">
    <property type="entry name" value="Mrs1/Cce1"/>
</dbReference>
<feature type="region of interest" description="Disordered" evidence="1">
    <location>
        <begin position="80"/>
        <end position="104"/>
    </location>
</feature>
<dbReference type="GO" id="GO:0000403">
    <property type="term" value="F:Y-form DNA binding"/>
    <property type="evidence" value="ECO:0007669"/>
    <property type="project" value="TreeGrafter"/>
</dbReference>
<dbReference type="EMBL" id="RYZI01000176">
    <property type="protein sequence ID" value="RWA08965.1"/>
    <property type="molecule type" value="Genomic_DNA"/>
</dbReference>
<dbReference type="InterPro" id="IPR012337">
    <property type="entry name" value="RNaseH-like_sf"/>
</dbReference>
<dbReference type="Proteomes" id="UP000286045">
    <property type="component" value="Unassembled WGS sequence"/>
</dbReference>
<name>A0A439D3J1_9PEZI</name>
<proteinExistence type="predicted"/>
<dbReference type="PANTHER" id="PTHR28072:SF1">
    <property type="entry name" value="CRUCIFORM CUTTING ENDONUCLEASE 1, MITOCHONDRIAL-RELATED"/>
    <property type="match status" value="1"/>
</dbReference>
<dbReference type="InterPro" id="IPR036397">
    <property type="entry name" value="RNaseH_sf"/>
</dbReference>
<dbReference type="GO" id="GO:0070336">
    <property type="term" value="F:flap-structured DNA binding"/>
    <property type="evidence" value="ECO:0007669"/>
    <property type="project" value="TreeGrafter"/>
</dbReference>
<evidence type="ECO:0000313" key="3">
    <source>
        <dbReference type="EMBL" id="RWA08965.1"/>
    </source>
</evidence>
<comment type="caution">
    <text evidence="3">The sequence shown here is derived from an EMBL/GenBank/DDBJ whole genome shotgun (WGS) entry which is preliminary data.</text>
</comment>
<feature type="domain" description="Mitochondrial resolvase Ydc2 catalytic" evidence="2">
    <location>
        <begin position="62"/>
        <end position="336"/>
    </location>
</feature>
<dbReference type="GO" id="GO:0004520">
    <property type="term" value="F:DNA endonuclease activity"/>
    <property type="evidence" value="ECO:0007669"/>
    <property type="project" value="TreeGrafter"/>
</dbReference>
<dbReference type="SUPFAM" id="SSF53098">
    <property type="entry name" value="Ribonuclease H-like"/>
    <property type="match status" value="1"/>
</dbReference>
<sequence>MAASSPALGVIPLSLKAAQLKRLSFLCGLPVGGRKEELIARLTAANNTPPPPPARSSSGPVVLSIDLGIRNLAFSLLTPAPPSTSASRKAGTKSKKQSSTNQSLPLLYTRPPTIKLHAWQRLSLLDGTINGSAQNGDVNAPDVDPLTGAFTPAALAKTANAFLQETVLQLKPLPTHILIERQRWRSGGAAAVQEWTLRVNTLEAMLHASLRTLRDVRAWKGEVVSNKVVKGDKTDASGTKSKGKRKSSAEAKKLKIDLLGNWIGQGDLVIGASNVEAGHMLEAYRDVFQGIKSGKSKRIVGEREAEKKPVTLDKKLDDLTDSLLQGMAWLRWQENLALLRQDNGVEQLLK</sequence>
<evidence type="ECO:0000256" key="1">
    <source>
        <dbReference type="SAM" id="MobiDB-lite"/>
    </source>
</evidence>
<dbReference type="AlphaFoldDB" id="A0A439D3J1"/>
<dbReference type="Gene3D" id="3.30.420.10">
    <property type="entry name" value="Ribonuclease H-like superfamily/Ribonuclease H"/>
    <property type="match status" value="1"/>
</dbReference>
<dbReference type="GO" id="GO:0000402">
    <property type="term" value="F:crossed form four-way junction DNA binding"/>
    <property type="evidence" value="ECO:0007669"/>
    <property type="project" value="TreeGrafter"/>
</dbReference>